<keyword evidence="3" id="KW-1185">Reference proteome</keyword>
<dbReference type="Pfam" id="PF21758">
    <property type="entry name" value="PAC_bac"/>
    <property type="match status" value="1"/>
</dbReference>
<name>A0A810QF25_9FIRM</name>
<evidence type="ECO:0000313" key="3">
    <source>
        <dbReference type="Proteomes" id="UP000679848"/>
    </source>
</evidence>
<evidence type="ECO:0000313" key="2">
    <source>
        <dbReference type="EMBL" id="BCK84837.1"/>
    </source>
</evidence>
<proteinExistence type="predicted"/>
<dbReference type="EMBL" id="AP023420">
    <property type="protein sequence ID" value="BCK84837.1"/>
    <property type="molecule type" value="Genomic_DNA"/>
</dbReference>
<dbReference type="KEGG" id="pfaa:MM59RIKEN_21560"/>
<evidence type="ECO:0000259" key="1">
    <source>
        <dbReference type="Pfam" id="PF21758"/>
    </source>
</evidence>
<sequence>MTGMLNTGSSRLNVSLCWERIGDDWSITLSGGERPHIGAAAAAWWQGERVECSVVTVPGHRETELAFSCAVRCCAVLQKTVLVSCGIHIDAAEKAEVEQLVEMAAGLTERFLEKIREI</sequence>
<accession>A0A810QF25</accession>
<organism evidence="2 3">
    <name type="scientific">Pusillibacter faecalis</name>
    <dbReference type="NCBI Taxonomy" id="2714358"/>
    <lineage>
        <taxon>Bacteria</taxon>
        <taxon>Bacillati</taxon>
        <taxon>Bacillota</taxon>
        <taxon>Clostridia</taxon>
        <taxon>Eubacteriales</taxon>
        <taxon>Oscillospiraceae</taxon>
        <taxon>Pusillibacter</taxon>
    </lineage>
</organism>
<protein>
    <recommendedName>
        <fullName evidence="1">Prenylated flavin chaperone LpdD-like domain-containing protein</fullName>
    </recommendedName>
</protein>
<reference evidence="2" key="1">
    <citation type="submission" date="2020-09" db="EMBL/GenBank/DDBJ databases">
        <title>New species isolated from human feces.</title>
        <authorList>
            <person name="Kitahara M."/>
            <person name="Shigeno Y."/>
            <person name="Shime M."/>
            <person name="Matsumoto Y."/>
            <person name="Nakamura S."/>
            <person name="Motooka D."/>
            <person name="Fukuoka S."/>
            <person name="Nishikawa H."/>
            <person name="Benno Y."/>
        </authorList>
    </citation>
    <scope>NUCLEOTIDE SEQUENCE</scope>
    <source>
        <strain evidence="2">MM59</strain>
    </source>
</reference>
<dbReference type="InterPro" id="IPR048844">
    <property type="entry name" value="LpdD_chaperone-like"/>
</dbReference>
<gene>
    <name evidence="2" type="ORF">MM59RIKEN_21560</name>
</gene>
<dbReference type="RefSeq" id="WP_187029672.1">
    <property type="nucleotide sequence ID" value="NZ_AP023420.1"/>
</dbReference>
<dbReference type="AlphaFoldDB" id="A0A810QF25"/>
<dbReference type="Proteomes" id="UP000679848">
    <property type="component" value="Chromosome"/>
</dbReference>
<feature type="domain" description="Prenylated flavin chaperone LpdD-like" evidence="1">
    <location>
        <begin position="9"/>
        <end position="115"/>
    </location>
</feature>